<protein>
    <submittedName>
        <fullName evidence="2">Uncharacterized protein</fullName>
    </submittedName>
</protein>
<proteinExistence type="predicted"/>
<evidence type="ECO:0000256" key="1">
    <source>
        <dbReference type="SAM" id="MobiDB-lite"/>
    </source>
</evidence>
<comment type="caution">
    <text evidence="2">The sequence shown here is derived from an EMBL/GenBank/DDBJ whole genome shotgun (WGS) entry which is preliminary data.</text>
</comment>
<reference evidence="2" key="1">
    <citation type="journal article" date="2020" name="J Insects Food Feed">
        <title>The yellow mealworm (Tenebrio molitor) genome: a resource for the emerging insects as food and feed industry.</title>
        <authorList>
            <person name="Eriksson T."/>
            <person name="Andere A."/>
            <person name="Kelstrup H."/>
            <person name="Emery V."/>
            <person name="Picard C."/>
        </authorList>
    </citation>
    <scope>NUCLEOTIDE SEQUENCE</scope>
    <source>
        <strain evidence="2">Stoneville</strain>
        <tissue evidence="2">Whole head</tissue>
    </source>
</reference>
<dbReference type="Proteomes" id="UP000719412">
    <property type="component" value="Unassembled WGS sequence"/>
</dbReference>
<gene>
    <name evidence="2" type="ORF">GEV33_004143</name>
</gene>
<sequence length="153" mass="17241">MLRPNRTHVSGGNKPPPDPRYAGPMPEDRHCSSAFLISLLIFLNSLGVKRSAKDNLRHWAALHELEDFDLSELEQLHRSCRPSKLISPLLPCYLERYTRWAEDLGCRVSLSRCSTTLFLADSRSVRLVYAAESLCYGADGGIVQKSSELLLIR</sequence>
<evidence type="ECO:0000313" key="3">
    <source>
        <dbReference type="Proteomes" id="UP000719412"/>
    </source>
</evidence>
<accession>A0A8J6LGL2</accession>
<keyword evidence="3" id="KW-1185">Reference proteome</keyword>
<organism evidence="2 3">
    <name type="scientific">Tenebrio molitor</name>
    <name type="common">Yellow mealworm beetle</name>
    <dbReference type="NCBI Taxonomy" id="7067"/>
    <lineage>
        <taxon>Eukaryota</taxon>
        <taxon>Metazoa</taxon>
        <taxon>Ecdysozoa</taxon>
        <taxon>Arthropoda</taxon>
        <taxon>Hexapoda</taxon>
        <taxon>Insecta</taxon>
        <taxon>Pterygota</taxon>
        <taxon>Neoptera</taxon>
        <taxon>Endopterygota</taxon>
        <taxon>Coleoptera</taxon>
        <taxon>Polyphaga</taxon>
        <taxon>Cucujiformia</taxon>
        <taxon>Tenebrionidae</taxon>
        <taxon>Tenebrio</taxon>
    </lineage>
</organism>
<evidence type="ECO:0000313" key="2">
    <source>
        <dbReference type="EMBL" id="KAH0818648.1"/>
    </source>
</evidence>
<feature type="region of interest" description="Disordered" evidence="1">
    <location>
        <begin position="1"/>
        <end position="24"/>
    </location>
</feature>
<name>A0A8J6LGL2_TENMO</name>
<reference evidence="2" key="2">
    <citation type="submission" date="2021-08" db="EMBL/GenBank/DDBJ databases">
        <authorList>
            <person name="Eriksson T."/>
        </authorList>
    </citation>
    <scope>NUCLEOTIDE SEQUENCE</scope>
    <source>
        <strain evidence="2">Stoneville</strain>
        <tissue evidence="2">Whole head</tissue>
    </source>
</reference>
<dbReference type="EMBL" id="JABDTM020016986">
    <property type="protein sequence ID" value="KAH0818648.1"/>
    <property type="molecule type" value="Genomic_DNA"/>
</dbReference>
<dbReference type="AlphaFoldDB" id="A0A8J6LGL2"/>